<comment type="caution">
    <text evidence="1">The sequence shown here is derived from an EMBL/GenBank/DDBJ whole genome shotgun (WGS) entry which is preliminary data.</text>
</comment>
<proteinExistence type="predicted"/>
<dbReference type="EMBL" id="RXFT01000003">
    <property type="protein sequence ID" value="RUR67522.1"/>
    <property type="molecule type" value="Genomic_DNA"/>
</dbReference>
<dbReference type="AlphaFoldDB" id="A0A433MID4"/>
<sequence length="102" mass="10838">MAADYQALKRTVIDVADDFSSLDIVAGYGSKYAASTKLGKIGISDPVLAVMPPRFNKVMRNLVGGSWRRVGSIDLVACETIGDLILLACRQSGATVPPNEPL</sequence>
<protein>
    <submittedName>
        <fullName evidence="1">Uncharacterized protein</fullName>
    </submittedName>
</protein>
<gene>
    <name evidence="1" type="ORF">EJP67_10695</name>
</gene>
<accession>A0A433MID4</accession>
<reference evidence="1 2" key="1">
    <citation type="submission" date="2018-12" db="EMBL/GenBank/DDBJ databases">
        <title>The genome sequences of Variovorax guangxiensis DSM 27352.</title>
        <authorList>
            <person name="Gao J."/>
            <person name="Sun J."/>
        </authorList>
    </citation>
    <scope>NUCLEOTIDE SEQUENCE [LARGE SCALE GENOMIC DNA]</scope>
    <source>
        <strain evidence="1 2">DSM 27352</strain>
    </source>
</reference>
<dbReference type="RefSeq" id="WP_126021662.1">
    <property type="nucleotide sequence ID" value="NZ_RXFT01000003.1"/>
</dbReference>
<organism evidence="1 2">
    <name type="scientific">Variovorax guangxiensis</name>
    <dbReference type="NCBI Taxonomy" id="1775474"/>
    <lineage>
        <taxon>Bacteria</taxon>
        <taxon>Pseudomonadati</taxon>
        <taxon>Pseudomonadota</taxon>
        <taxon>Betaproteobacteria</taxon>
        <taxon>Burkholderiales</taxon>
        <taxon>Comamonadaceae</taxon>
        <taxon>Variovorax</taxon>
    </lineage>
</organism>
<evidence type="ECO:0000313" key="1">
    <source>
        <dbReference type="EMBL" id="RUR67522.1"/>
    </source>
</evidence>
<dbReference type="Proteomes" id="UP000281118">
    <property type="component" value="Unassembled WGS sequence"/>
</dbReference>
<evidence type="ECO:0000313" key="2">
    <source>
        <dbReference type="Proteomes" id="UP000281118"/>
    </source>
</evidence>
<dbReference type="OrthoDB" id="9863493at2"/>
<name>A0A433MID4_9BURK</name>